<comment type="caution">
    <text evidence="1">The sequence shown here is derived from an EMBL/GenBank/DDBJ whole genome shotgun (WGS) entry which is preliminary data.</text>
</comment>
<evidence type="ECO:0000313" key="2">
    <source>
        <dbReference type="Proteomes" id="UP000828390"/>
    </source>
</evidence>
<protein>
    <submittedName>
        <fullName evidence="1">Uncharacterized protein</fullName>
    </submittedName>
</protein>
<keyword evidence="2" id="KW-1185">Reference proteome</keyword>
<dbReference type="Proteomes" id="UP000828390">
    <property type="component" value="Unassembled WGS sequence"/>
</dbReference>
<dbReference type="EMBL" id="JAIWYP010000001">
    <property type="protein sequence ID" value="KAH3889502.1"/>
    <property type="molecule type" value="Genomic_DNA"/>
</dbReference>
<reference evidence="1" key="2">
    <citation type="submission" date="2020-11" db="EMBL/GenBank/DDBJ databases">
        <authorList>
            <person name="McCartney M.A."/>
            <person name="Auch B."/>
            <person name="Kono T."/>
            <person name="Mallez S."/>
            <person name="Becker A."/>
            <person name="Gohl D.M."/>
            <person name="Silverstein K.A.T."/>
            <person name="Koren S."/>
            <person name="Bechman K.B."/>
            <person name="Herman A."/>
            <person name="Abrahante J.E."/>
            <person name="Garbe J."/>
        </authorList>
    </citation>
    <scope>NUCLEOTIDE SEQUENCE</scope>
    <source>
        <strain evidence="1">Duluth1</strain>
        <tissue evidence="1">Whole animal</tissue>
    </source>
</reference>
<name>A0A9D4S4F4_DREPO</name>
<evidence type="ECO:0000313" key="1">
    <source>
        <dbReference type="EMBL" id="KAH3889502.1"/>
    </source>
</evidence>
<sequence length="67" mass="7432">MVCLNNHLLIIPLNVRVQFGKQIVVAKPVHVDVVYVVAVRSEPDLVAVKLQIGAKMFLQSLHADDTK</sequence>
<organism evidence="1 2">
    <name type="scientific">Dreissena polymorpha</name>
    <name type="common">Zebra mussel</name>
    <name type="synonym">Mytilus polymorpha</name>
    <dbReference type="NCBI Taxonomy" id="45954"/>
    <lineage>
        <taxon>Eukaryota</taxon>
        <taxon>Metazoa</taxon>
        <taxon>Spiralia</taxon>
        <taxon>Lophotrochozoa</taxon>
        <taxon>Mollusca</taxon>
        <taxon>Bivalvia</taxon>
        <taxon>Autobranchia</taxon>
        <taxon>Heteroconchia</taxon>
        <taxon>Euheterodonta</taxon>
        <taxon>Imparidentia</taxon>
        <taxon>Neoheterodontei</taxon>
        <taxon>Myida</taxon>
        <taxon>Dreissenoidea</taxon>
        <taxon>Dreissenidae</taxon>
        <taxon>Dreissena</taxon>
    </lineage>
</organism>
<gene>
    <name evidence="1" type="ORF">DPMN_013559</name>
</gene>
<dbReference type="AlphaFoldDB" id="A0A9D4S4F4"/>
<reference evidence="1" key="1">
    <citation type="journal article" date="2019" name="bioRxiv">
        <title>The Genome of the Zebra Mussel, Dreissena polymorpha: A Resource for Invasive Species Research.</title>
        <authorList>
            <person name="McCartney M.A."/>
            <person name="Auch B."/>
            <person name="Kono T."/>
            <person name="Mallez S."/>
            <person name="Zhang Y."/>
            <person name="Obille A."/>
            <person name="Becker A."/>
            <person name="Abrahante J.E."/>
            <person name="Garbe J."/>
            <person name="Badalamenti J.P."/>
            <person name="Herman A."/>
            <person name="Mangelson H."/>
            <person name="Liachko I."/>
            <person name="Sullivan S."/>
            <person name="Sone E.D."/>
            <person name="Koren S."/>
            <person name="Silverstein K.A.T."/>
            <person name="Beckman K.B."/>
            <person name="Gohl D.M."/>
        </authorList>
    </citation>
    <scope>NUCLEOTIDE SEQUENCE</scope>
    <source>
        <strain evidence="1">Duluth1</strain>
        <tissue evidence="1">Whole animal</tissue>
    </source>
</reference>
<accession>A0A9D4S4F4</accession>
<proteinExistence type="predicted"/>